<protein>
    <submittedName>
        <fullName evidence="1">Uncharacterized protein</fullName>
    </submittedName>
</protein>
<accession>A0A344TKX8</accession>
<gene>
    <name evidence="1" type="ORF">DR864_16855</name>
</gene>
<evidence type="ECO:0000313" key="1">
    <source>
        <dbReference type="EMBL" id="AXE19299.1"/>
    </source>
</evidence>
<name>A0A344TKX8_9BACT</name>
<dbReference type="EMBL" id="CP030850">
    <property type="protein sequence ID" value="AXE19299.1"/>
    <property type="molecule type" value="Genomic_DNA"/>
</dbReference>
<sequence length="104" mass="12355">MTKELGYIDISRIYSYVEGMGVEFYDVQVEIVDHIASVMEEQMNMNPDKPFKEIFDATLSTFTDFDGLVNEKRRQVARQYNRYVFQSLKSFFSWPKIIFILMLT</sequence>
<keyword evidence="2" id="KW-1185">Reference proteome</keyword>
<dbReference type="AlphaFoldDB" id="A0A344TKX8"/>
<reference evidence="1 2" key="1">
    <citation type="submission" date="2018-07" db="EMBL/GenBank/DDBJ databases">
        <title>Genome sequencing of Runella.</title>
        <authorList>
            <person name="Baek M.-G."/>
            <person name="Yi H."/>
        </authorList>
    </citation>
    <scope>NUCLEOTIDE SEQUENCE [LARGE SCALE GENOMIC DNA]</scope>
    <source>
        <strain evidence="1 2">HYN0085</strain>
    </source>
</reference>
<dbReference type="Proteomes" id="UP000251993">
    <property type="component" value="Chromosome"/>
</dbReference>
<dbReference type="OrthoDB" id="662673at2"/>
<dbReference type="KEGG" id="run:DR864_16855"/>
<evidence type="ECO:0000313" key="2">
    <source>
        <dbReference type="Proteomes" id="UP000251993"/>
    </source>
</evidence>
<organism evidence="1 2">
    <name type="scientific">Runella rosea</name>
    <dbReference type="NCBI Taxonomy" id="2259595"/>
    <lineage>
        <taxon>Bacteria</taxon>
        <taxon>Pseudomonadati</taxon>
        <taxon>Bacteroidota</taxon>
        <taxon>Cytophagia</taxon>
        <taxon>Cytophagales</taxon>
        <taxon>Spirosomataceae</taxon>
        <taxon>Runella</taxon>
    </lineage>
</organism>
<proteinExistence type="predicted"/>
<dbReference type="RefSeq" id="WP_114068082.1">
    <property type="nucleotide sequence ID" value="NZ_CP030850.1"/>
</dbReference>